<proteinExistence type="predicted"/>
<gene>
    <name evidence="2" type="ORF">SAMN04488028_10664</name>
</gene>
<dbReference type="STRING" id="156994.SAMN04488028_10664"/>
<protein>
    <recommendedName>
        <fullName evidence="4">DUF4369 domain-containing protein</fullName>
    </recommendedName>
</protein>
<accession>A0A1M6TJ03</accession>
<dbReference type="RefSeq" id="WP_073123711.1">
    <property type="nucleotide sequence ID" value="NZ_FRAA01000006.1"/>
</dbReference>
<reference evidence="3" key="1">
    <citation type="submission" date="2016-11" db="EMBL/GenBank/DDBJ databases">
        <authorList>
            <person name="Varghese N."/>
            <person name="Submissions S."/>
        </authorList>
    </citation>
    <scope>NUCLEOTIDE SEQUENCE [LARGE SCALE GENOMIC DNA]</scope>
    <source>
        <strain evidence="3">DSM 26134</strain>
    </source>
</reference>
<keyword evidence="1" id="KW-0732">Signal</keyword>
<dbReference type="EMBL" id="FRAA01000006">
    <property type="protein sequence ID" value="SHK56951.1"/>
    <property type="molecule type" value="Genomic_DNA"/>
</dbReference>
<evidence type="ECO:0000256" key="1">
    <source>
        <dbReference type="SAM" id="SignalP"/>
    </source>
</evidence>
<feature type="signal peptide" evidence="1">
    <location>
        <begin position="1"/>
        <end position="19"/>
    </location>
</feature>
<dbReference type="Proteomes" id="UP000184474">
    <property type="component" value="Unassembled WGS sequence"/>
</dbReference>
<feature type="chain" id="PRO_5012341822" description="DUF4369 domain-containing protein" evidence="1">
    <location>
        <begin position="20"/>
        <end position="251"/>
    </location>
</feature>
<organism evidence="2 3">
    <name type="scientific">Reichenbachiella agariperforans</name>
    <dbReference type="NCBI Taxonomy" id="156994"/>
    <lineage>
        <taxon>Bacteria</taxon>
        <taxon>Pseudomonadati</taxon>
        <taxon>Bacteroidota</taxon>
        <taxon>Cytophagia</taxon>
        <taxon>Cytophagales</taxon>
        <taxon>Reichenbachiellaceae</taxon>
        <taxon>Reichenbachiella</taxon>
    </lineage>
</organism>
<name>A0A1M6TJ03_REIAG</name>
<evidence type="ECO:0000313" key="2">
    <source>
        <dbReference type="EMBL" id="SHK56951.1"/>
    </source>
</evidence>
<keyword evidence="3" id="KW-1185">Reference proteome</keyword>
<evidence type="ECO:0008006" key="4">
    <source>
        <dbReference type="Google" id="ProtNLM"/>
    </source>
</evidence>
<sequence>MKKHLFTLVLLTFFFATQAQDQIITAKMDTLVGKVLIQTGGEYQADRVSVKVGKKKHRFGAAEVREIQKKDQKYVTVKFRGRYQFMEVEQEGSYLNLYRYADPKTNTSDYAGQLLVTADGRQHIVSNIGFKKRLLEFLTECEDVSAKLESGEYNKSDLDQIIIDYNACIDQKSDAKEQALVAKKDASKISTLIELVDELDRDDQQELLDMLGDVESKLEAGDQIPSYLQSAIREKLAGEKSLLALFNEAVK</sequence>
<dbReference type="AlphaFoldDB" id="A0A1M6TJ03"/>
<evidence type="ECO:0000313" key="3">
    <source>
        <dbReference type="Proteomes" id="UP000184474"/>
    </source>
</evidence>